<gene>
    <name evidence="1" type="ORF">KEF85_09505</name>
</gene>
<dbReference type="KEGG" id="mpad:KEF85_09505"/>
<sequence length="49" mass="5890">MFDINCLEMFEGDLPDRARKLVLEWATLYQTELLAMWEKQEFNKLPALK</sequence>
<dbReference type="InterPro" id="IPR025427">
    <property type="entry name" value="DUF4160"/>
</dbReference>
<protein>
    <submittedName>
        <fullName evidence="1">DUF4160 domain-containing protein</fullName>
    </submittedName>
</protein>
<dbReference type="AlphaFoldDB" id="A0A975R870"/>
<keyword evidence="2" id="KW-1185">Reference proteome</keyword>
<evidence type="ECO:0000313" key="2">
    <source>
        <dbReference type="Proteomes" id="UP000676649"/>
    </source>
</evidence>
<organism evidence="1 2">
    <name type="scientific">Methylomonas paludis</name>
    <dbReference type="NCBI Taxonomy" id="1173101"/>
    <lineage>
        <taxon>Bacteria</taxon>
        <taxon>Pseudomonadati</taxon>
        <taxon>Pseudomonadota</taxon>
        <taxon>Gammaproteobacteria</taxon>
        <taxon>Methylococcales</taxon>
        <taxon>Methylococcaceae</taxon>
        <taxon>Methylomonas</taxon>
    </lineage>
</organism>
<accession>A0A975R870</accession>
<reference evidence="1" key="1">
    <citation type="submission" date="2021-04" db="EMBL/GenBank/DDBJ databases">
        <title>Draft genome sequence data of methanotrophic Methylovulum sp. strain S1L and Methylomonas sp. strain S2AM isolated from boreal lake water columns.</title>
        <authorList>
            <person name="Rissanen A.J."/>
            <person name="Mangayil R."/>
            <person name="Svenning M.M."/>
            <person name="Khanongnuch R."/>
        </authorList>
    </citation>
    <scope>NUCLEOTIDE SEQUENCE</scope>
    <source>
        <strain evidence="1">S2AM</strain>
    </source>
</reference>
<evidence type="ECO:0000313" key="1">
    <source>
        <dbReference type="EMBL" id="QWF69617.1"/>
    </source>
</evidence>
<proteinExistence type="predicted"/>
<dbReference type="EMBL" id="CP073754">
    <property type="protein sequence ID" value="QWF69617.1"/>
    <property type="molecule type" value="Genomic_DNA"/>
</dbReference>
<dbReference type="Proteomes" id="UP000676649">
    <property type="component" value="Chromosome"/>
</dbReference>
<name>A0A975R870_9GAMM</name>
<dbReference type="Pfam" id="PF13711">
    <property type="entry name" value="DUF4160"/>
    <property type="match status" value="1"/>
</dbReference>